<dbReference type="Pfam" id="PF17716">
    <property type="entry name" value="RIMC1"/>
    <property type="match status" value="1"/>
</dbReference>
<evidence type="ECO:0000313" key="1">
    <source>
        <dbReference type="EMBL" id="CAH3116443.1"/>
    </source>
</evidence>
<name>A0AAU9WJV3_9CNID</name>
<accession>A0AAU9WJV3</accession>
<dbReference type="AlphaFoldDB" id="A0AAU9WJV3"/>
<dbReference type="PANTHER" id="PTHR28494:SF1">
    <property type="entry name" value="RAB7A-INTERACTING MON1-CCZ1 COMPLEX SUBUNIT 1"/>
    <property type="match status" value="1"/>
</dbReference>
<gene>
    <name evidence="1" type="ORF">PMEA_00006431</name>
</gene>
<dbReference type="InterPro" id="IPR037657">
    <property type="entry name" value="RIMC1"/>
</dbReference>
<evidence type="ECO:0000313" key="2">
    <source>
        <dbReference type="Proteomes" id="UP001159428"/>
    </source>
</evidence>
<dbReference type="PANTHER" id="PTHR28494">
    <property type="entry name" value="UPF0600 PROTEIN C5ORF51"/>
    <property type="match status" value="1"/>
</dbReference>
<organism evidence="1 2">
    <name type="scientific">Pocillopora meandrina</name>
    <dbReference type="NCBI Taxonomy" id="46732"/>
    <lineage>
        <taxon>Eukaryota</taxon>
        <taxon>Metazoa</taxon>
        <taxon>Cnidaria</taxon>
        <taxon>Anthozoa</taxon>
        <taxon>Hexacorallia</taxon>
        <taxon>Scleractinia</taxon>
        <taxon>Astrocoeniina</taxon>
        <taxon>Pocilloporidae</taxon>
        <taxon>Pocillopora</taxon>
    </lineage>
</organism>
<comment type="caution">
    <text evidence="1">The sequence shown here is derived from an EMBL/GenBank/DDBJ whole genome shotgun (WGS) entry which is preliminary data.</text>
</comment>
<sequence>MADEANETSESESVVDPAIVTLIGKVNSLHEECIKIRQSTSEAGELDLLEKAEAKCKMCLQLLETGQAAAGKKAVLFKVLQHYSQALLDETYVLECRLVNADFPEDRCKGDIRHLIGQLDQPEELVKEMLGSEYKSGQILGSDILECLFWRRGALFYMYCHTLFNDPQRRQLDTTHIRQCAESGVKYLEAMLCVRSPLMMDAMTDVSAKNEDMMQLLKEGIFSDTHLLALMYSGELCYWHWKIVKETTTDQSVKESSDADENCSGNFNSVSNGRRLLQKFMNIVQDCFKGRGWDCSRAEQILAEFPEC</sequence>
<protein>
    <submittedName>
        <fullName evidence="1">Uncharacterized protein</fullName>
    </submittedName>
</protein>
<reference evidence="1 2" key="1">
    <citation type="submission" date="2022-05" db="EMBL/GenBank/DDBJ databases">
        <authorList>
            <consortium name="Genoscope - CEA"/>
            <person name="William W."/>
        </authorList>
    </citation>
    <scope>NUCLEOTIDE SEQUENCE [LARGE SCALE GENOMIC DNA]</scope>
</reference>
<keyword evidence="2" id="KW-1185">Reference proteome</keyword>
<dbReference type="GO" id="GO:0000423">
    <property type="term" value="P:mitophagy"/>
    <property type="evidence" value="ECO:0007669"/>
    <property type="project" value="InterPro"/>
</dbReference>
<dbReference type="Proteomes" id="UP001159428">
    <property type="component" value="Unassembled WGS sequence"/>
</dbReference>
<proteinExistence type="predicted"/>
<dbReference type="EMBL" id="CALNXJ010000015">
    <property type="protein sequence ID" value="CAH3116443.1"/>
    <property type="molecule type" value="Genomic_DNA"/>
</dbReference>